<dbReference type="SUPFAM" id="SSF47802">
    <property type="entry name" value="DNA polymerase beta, N-terminal domain-like"/>
    <property type="match status" value="1"/>
</dbReference>
<evidence type="ECO:0000256" key="11">
    <source>
        <dbReference type="ARBA" id="ARBA00023239"/>
    </source>
</evidence>
<dbReference type="Proteomes" id="UP000815677">
    <property type="component" value="Unassembled WGS sequence"/>
</dbReference>
<gene>
    <name evidence="15" type="ORF">MCHLO_05417</name>
</gene>
<dbReference type="SUPFAM" id="SSF52113">
    <property type="entry name" value="BRCT domain"/>
    <property type="match status" value="1"/>
</dbReference>
<reference evidence="15" key="1">
    <citation type="submission" date="2014-09" db="EMBL/GenBank/DDBJ databases">
        <title>Genome sequence of the luminous mushroom Mycena chlorophos for searching fungal bioluminescence genes.</title>
        <authorList>
            <person name="Tanaka Y."/>
            <person name="Kasuga D."/>
            <person name="Oba Y."/>
            <person name="Hase S."/>
            <person name="Sato K."/>
            <person name="Oba Y."/>
            <person name="Sakakibara Y."/>
        </authorList>
    </citation>
    <scope>NUCLEOTIDE SEQUENCE</scope>
</reference>
<accession>A0ABQ0LBV2</accession>
<evidence type="ECO:0000256" key="4">
    <source>
        <dbReference type="ARBA" id="ARBA00022634"/>
    </source>
</evidence>
<organism evidence="15 16">
    <name type="scientific">Mycena chlorophos</name>
    <name type="common">Agaric fungus</name>
    <name type="synonym">Agaricus chlorophos</name>
    <dbReference type="NCBI Taxonomy" id="658473"/>
    <lineage>
        <taxon>Eukaryota</taxon>
        <taxon>Fungi</taxon>
        <taxon>Dikarya</taxon>
        <taxon>Basidiomycota</taxon>
        <taxon>Agaricomycotina</taxon>
        <taxon>Agaricomycetes</taxon>
        <taxon>Agaricomycetidae</taxon>
        <taxon>Agaricales</taxon>
        <taxon>Marasmiineae</taxon>
        <taxon>Mycenaceae</taxon>
        <taxon>Mycena</taxon>
    </lineage>
</organism>
<evidence type="ECO:0000256" key="6">
    <source>
        <dbReference type="ARBA" id="ARBA00022695"/>
    </source>
</evidence>
<dbReference type="InterPro" id="IPR043519">
    <property type="entry name" value="NT_sf"/>
</dbReference>
<evidence type="ECO:0000256" key="5">
    <source>
        <dbReference type="ARBA" id="ARBA00022679"/>
    </source>
</evidence>
<keyword evidence="4" id="KW-0237">DNA synthesis</keyword>
<dbReference type="Gene3D" id="1.10.150.20">
    <property type="entry name" value="5' to 3' exonuclease, C-terminal subdomain"/>
    <property type="match status" value="1"/>
</dbReference>
<dbReference type="PRINTS" id="PR00869">
    <property type="entry name" value="DNAPOLX"/>
</dbReference>
<evidence type="ECO:0000256" key="8">
    <source>
        <dbReference type="ARBA" id="ARBA00022763"/>
    </source>
</evidence>
<feature type="region of interest" description="Disordered" evidence="13">
    <location>
        <begin position="29"/>
        <end position="168"/>
    </location>
</feature>
<keyword evidence="6" id="KW-0548">Nucleotidyltransferase</keyword>
<keyword evidence="11" id="KW-0456">Lyase</keyword>
<feature type="compositionally biased region" description="Basic and acidic residues" evidence="13">
    <location>
        <begin position="111"/>
        <end position="126"/>
    </location>
</feature>
<dbReference type="InterPro" id="IPR022312">
    <property type="entry name" value="DNA_pol_X"/>
</dbReference>
<sequence>MAAVVDVDAFYRERDERMRIPADHQFAQRMANQSHRPPGRSRVAFPAPTRKASVHLPDTMELDMNEGPSSTSIENEEQKPGLISPQVNIQDLSARTGQSTKSSAAQTSPHESPRKTTIDPRADLKRKASPGPTQQSSKKQVIDAPTEQSSSAQVPVLKPPSKKLQTLSKVPPPLAVNIPQAPTAPVIDLSSSPIEEPNFSVMVSRFEPQATSTQAPKPLAAEPTAFERMVAGIKEKEKQDKARKARKAPTVVKLGVGPDAAGPSVPSVKAEDDIISVSSSRPPSPQPKRKAAKKPSTKVPAKAATVKSRMKKKSPKKAPPAEDVPPRRYAETLLARLDEDPDDPLVRQESTLLTGKTIFLVTDELGKWTSKKHQKRFGILIRNGATLVPVYDPNTVTHIICETAMGRPTACEALGVKSLSEVPDHIFMVTWDWVHGSRPIFEYASFPERIDQGVEKKAIGKAKAPAKRSTPKLSDGDDSDDERERHGPPARKRRTSPTSSVAVSASHANQPVSTALNGPAGAIVDDPLAEFHAEAVKERLAERREKGYDSDDSDVEERRLATAFPEFANKTGNPNQYIIDKLEELKNLHEARGGEDKWRAITYTKVLRQLRLLKEPIRTRADAFRLKHVAEKTANKIMEIVKTGDLRRLKYERTPDLLVRQVFQGIYGVGPEVSQRFYLAGCRTLQDLADGVGGVKLNEAQQIGLKYYEDINSRMPRAEAEEIFTKYIKPAARKIDSKLEVHIMGSFRRGKPTCGDIDVMITRDPADGKTHEGILTRLLKALHDNGVITEDLAIPGDPDGEEAIYRGLCRLPNTPNAQRRRLDFLVIPWKCRGAALMYYTGDDIFNRKMRFKARRMGYSLNQRGLFDGVARNPSNWSEKLIQGNVIASESEEEIFKILDVPFLLPHQRAGLDVSLYNQ</sequence>
<dbReference type="InterPro" id="IPR010996">
    <property type="entry name" value="HHH_MUS81"/>
</dbReference>
<dbReference type="Pfam" id="PF14791">
    <property type="entry name" value="DNA_pol_B_thumb"/>
    <property type="match status" value="1"/>
</dbReference>
<dbReference type="InterPro" id="IPR036420">
    <property type="entry name" value="BRCT_dom_sf"/>
</dbReference>
<dbReference type="Gene3D" id="3.30.460.10">
    <property type="entry name" value="Beta Polymerase, domain 2"/>
    <property type="match status" value="1"/>
</dbReference>
<comment type="catalytic activity">
    <reaction evidence="12">
        <text>DNA(n) + a 2'-deoxyribonucleoside 5'-triphosphate = DNA(n+1) + diphosphate</text>
        <dbReference type="Rhea" id="RHEA:22508"/>
        <dbReference type="Rhea" id="RHEA-COMP:17339"/>
        <dbReference type="Rhea" id="RHEA-COMP:17340"/>
        <dbReference type="ChEBI" id="CHEBI:33019"/>
        <dbReference type="ChEBI" id="CHEBI:61560"/>
        <dbReference type="ChEBI" id="CHEBI:173112"/>
        <dbReference type="EC" id="2.7.7.7"/>
    </reaction>
</comment>
<dbReference type="InterPro" id="IPR002008">
    <property type="entry name" value="DNA_pol_X_beta-like"/>
</dbReference>
<dbReference type="InterPro" id="IPR029398">
    <property type="entry name" value="PolB_thumb"/>
</dbReference>
<dbReference type="SMART" id="SM00483">
    <property type="entry name" value="POLXc"/>
    <property type="match status" value="1"/>
</dbReference>
<evidence type="ECO:0000313" key="15">
    <source>
        <dbReference type="EMBL" id="GAT47979.1"/>
    </source>
</evidence>
<dbReference type="PROSITE" id="PS50172">
    <property type="entry name" value="BRCT"/>
    <property type="match status" value="1"/>
</dbReference>
<proteinExistence type="predicted"/>
<dbReference type="PANTHER" id="PTHR11276">
    <property type="entry name" value="DNA POLYMERASE TYPE-X FAMILY MEMBER"/>
    <property type="match status" value="1"/>
</dbReference>
<dbReference type="EMBL" id="DF844096">
    <property type="protein sequence ID" value="GAT47979.1"/>
    <property type="molecule type" value="Genomic_DNA"/>
</dbReference>
<dbReference type="InterPro" id="IPR018944">
    <property type="entry name" value="DNA_pol_lambd_fingers_domain"/>
</dbReference>
<dbReference type="Pfam" id="PF14716">
    <property type="entry name" value="HHH_8"/>
    <property type="match status" value="1"/>
</dbReference>
<keyword evidence="7" id="KW-0235">DNA replication</keyword>
<keyword evidence="16" id="KW-1185">Reference proteome</keyword>
<dbReference type="InterPro" id="IPR037160">
    <property type="entry name" value="DNA_Pol_thumb_sf"/>
</dbReference>
<keyword evidence="8" id="KW-0227">DNA damage</keyword>
<feature type="domain" description="BRCT" evidence="14">
    <location>
        <begin position="348"/>
        <end position="434"/>
    </location>
</feature>
<evidence type="ECO:0000256" key="12">
    <source>
        <dbReference type="ARBA" id="ARBA00049244"/>
    </source>
</evidence>
<evidence type="ECO:0000313" key="16">
    <source>
        <dbReference type="Proteomes" id="UP000815677"/>
    </source>
</evidence>
<dbReference type="InterPro" id="IPR027421">
    <property type="entry name" value="DNA_pol_lamdba_lyase_dom_sf"/>
</dbReference>
<dbReference type="Pfam" id="PF14792">
    <property type="entry name" value="DNA_pol_B_palm"/>
    <property type="match status" value="1"/>
</dbReference>
<keyword evidence="10" id="KW-0234">DNA repair</keyword>
<dbReference type="Gene3D" id="3.40.50.10190">
    <property type="entry name" value="BRCT domain"/>
    <property type="match status" value="1"/>
</dbReference>
<keyword evidence="9" id="KW-0239">DNA-directed DNA polymerase</keyword>
<evidence type="ECO:0000256" key="1">
    <source>
        <dbReference type="ARBA" id="ARBA00001936"/>
    </source>
</evidence>
<feature type="compositionally biased region" description="Basic residues" evidence="13">
    <location>
        <begin position="287"/>
        <end position="296"/>
    </location>
</feature>
<keyword evidence="5" id="KW-0808">Transferase</keyword>
<dbReference type="CDD" id="cd00141">
    <property type="entry name" value="NT_POLXc"/>
    <property type="match status" value="1"/>
</dbReference>
<evidence type="ECO:0000256" key="9">
    <source>
        <dbReference type="ARBA" id="ARBA00022932"/>
    </source>
</evidence>
<evidence type="ECO:0000259" key="14">
    <source>
        <dbReference type="PROSITE" id="PS50172"/>
    </source>
</evidence>
<feature type="compositionally biased region" description="Polar residues" evidence="13">
    <location>
        <begin position="85"/>
        <end position="110"/>
    </location>
</feature>
<dbReference type="InterPro" id="IPR001357">
    <property type="entry name" value="BRCT_dom"/>
</dbReference>
<dbReference type="PRINTS" id="PR00870">
    <property type="entry name" value="DNAPOLXBETA"/>
</dbReference>
<dbReference type="InterPro" id="IPR002054">
    <property type="entry name" value="DNA-dir_DNA_pol_X"/>
</dbReference>
<dbReference type="SUPFAM" id="SSF81585">
    <property type="entry name" value="PsbU/PolX domain-like"/>
    <property type="match status" value="1"/>
</dbReference>
<evidence type="ECO:0000256" key="13">
    <source>
        <dbReference type="SAM" id="MobiDB-lite"/>
    </source>
</evidence>
<dbReference type="Gene3D" id="3.30.210.10">
    <property type="entry name" value="DNA polymerase, thumb domain"/>
    <property type="match status" value="1"/>
</dbReference>
<comment type="cofactor">
    <cofactor evidence="1">
        <name>Mn(2+)</name>
        <dbReference type="ChEBI" id="CHEBI:29035"/>
    </cofactor>
</comment>
<feature type="region of interest" description="Disordered" evidence="13">
    <location>
        <begin position="235"/>
        <end position="327"/>
    </location>
</feature>
<name>A0ABQ0LBV2_MYCCL</name>
<evidence type="ECO:0000256" key="3">
    <source>
        <dbReference type="ARBA" id="ARBA00016513"/>
    </source>
</evidence>
<dbReference type="Gene3D" id="1.10.150.110">
    <property type="entry name" value="DNA polymerase beta, N-terminal domain-like"/>
    <property type="match status" value="1"/>
</dbReference>
<dbReference type="PANTHER" id="PTHR11276:SF28">
    <property type="entry name" value="DNA POLYMERASE LAMBDA"/>
    <property type="match status" value="1"/>
</dbReference>
<feature type="compositionally biased region" description="Polar residues" evidence="13">
    <location>
        <begin position="507"/>
        <end position="516"/>
    </location>
</feature>
<evidence type="ECO:0000256" key="7">
    <source>
        <dbReference type="ARBA" id="ARBA00022705"/>
    </source>
</evidence>
<evidence type="ECO:0000256" key="2">
    <source>
        <dbReference type="ARBA" id="ARBA00012417"/>
    </source>
</evidence>
<dbReference type="Pfam" id="PF10391">
    <property type="entry name" value="DNA_pol_lambd_f"/>
    <property type="match status" value="1"/>
</dbReference>
<feature type="compositionally biased region" description="Low complexity" evidence="13">
    <location>
        <begin position="496"/>
        <end position="506"/>
    </location>
</feature>
<dbReference type="SUPFAM" id="SSF81301">
    <property type="entry name" value="Nucleotidyltransferase"/>
    <property type="match status" value="1"/>
</dbReference>
<evidence type="ECO:0000256" key="10">
    <source>
        <dbReference type="ARBA" id="ARBA00023204"/>
    </source>
</evidence>
<dbReference type="EC" id="2.7.7.7" evidence="2"/>
<feature type="region of interest" description="Disordered" evidence="13">
    <location>
        <begin position="457"/>
        <end position="519"/>
    </location>
</feature>
<protein>
    <recommendedName>
        <fullName evidence="3">DNA polymerase lambda</fullName>
        <ecNumber evidence="2">2.7.7.7</ecNumber>
    </recommendedName>
</protein>
<dbReference type="InterPro" id="IPR028207">
    <property type="entry name" value="DNA_pol_B_palm_palm"/>
</dbReference>